<proteinExistence type="predicted"/>
<gene>
    <name evidence="1" type="ORF">LTS18_007714</name>
</gene>
<keyword evidence="2" id="KW-1185">Reference proteome</keyword>
<evidence type="ECO:0000313" key="1">
    <source>
        <dbReference type="EMBL" id="KAK3060776.1"/>
    </source>
</evidence>
<sequence length="88" mass="8680">QTVPVPVPLNGQPPLSAGNLAAVDVAEPPPLTTNDPAESAVKSTPPSPVVQSPPPTIGDPAVVDETTPPSPAADGTILSSPAADVQEM</sequence>
<reference evidence="1" key="1">
    <citation type="submission" date="2024-09" db="EMBL/GenBank/DDBJ databases">
        <title>Black Yeasts Isolated from many extreme environments.</title>
        <authorList>
            <person name="Coleine C."/>
            <person name="Stajich J.E."/>
            <person name="Selbmann L."/>
        </authorList>
    </citation>
    <scope>NUCLEOTIDE SEQUENCE</scope>
    <source>
        <strain evidence="1">CCFEE 5737</strain>
    </source>
</reference>
<dbReference type="Proteomes" id="UP001186974">
    <property type="component" value="Unassembled WGS sequence"/>
</dbReference>
<feature type="non-terminal residue" evidence="1">
    <location>
        <position position="1"/>
    </location>
</feature>
<evidence type="ECO:0000313" key="2">
    <source>
        <dbReference type="Proteomes" id="UP001186974"/>
    </source>
</evidence>
<feature type="non-terminal residue" evidence="1">
    <location>
        <position position="88"/>
    </location>
</feature>
<organism evidence="1 2">
    <name type="scientific">Coniosporium uncinatum</name>
    <dbReference type="NCBI Taxonomy" id="93489"/>
    <lineage>
        <taxon>Eukaryota</taxon>
        <taxon>Fungi</taxon>
        <taxon>Dikarya</taxon>
        <taxon>Ascomycota</taxon>
        <taxon>Pezizomycotina</taxon>
        <taxon>Dothideomycetes</taxon>
        <taxon>Dothideomycetes incertae sedis</taxon>
        <taxon>Coniosporium</taxon>
    </lineage>
</organism>
<dbReference type="EMBL" id="JAWDJW010008297">
    <property type="protein sequence ID" value="KAK3060776.1"/>
    <property type="molecule type" value="Genomic_DNA"/>
</dbReference>
<name>A0ACC3D2K1_9PEZI</name>
<accession>A0ACC3D2K1</accession>
<comment type="caution">
    <text evidence="1">The sequence shown here is derived from an EMBL/GenBank/DDBJ whole genome shotgun (WGS) entry which is preliminary data.</text>
</comment>
<protein>
    <submittedName>
        <fullName evidence="1">Uncharacterized protein</fullName>
    </submittedName>
</protein>